<name>A0A7N0USX8_KALFE</name>
<dbReference type="SUPFAM" id="SSF48371">
    <property type="entry name" value="ARM repeat"/>
    <property type="match status" value="1"/>
</dbReference>
<dbReference type="InterPro" id="IPR011989">
    <property type="entry name" value="ARM-like"/>
</dbReference>
<dbReference type="Proteomes" id="UP000594263">
    <property type="component" value="Unplaced"/>
</dbReference>
<dbReference type="Gene3D" id="1.25.10.10">
    <property type="entry name" value="Leucine-rich Repeat Variant"/>
    <property type="match status" value="1"/>
</dbReference>
<proteinExistence type="predicted"/>
<dbReference type="PANTHER" id="PTHR15430">
    <property type="entry name" value="GLOMULIN"/>
    <property type="match status" value="1"/>
</dbReference>
<sequence length="254" mass="27921">MRFCSRKSAMAADGSCESSCSPAVDQTIPGLRKALHACSKAVESGDLSISSRAAEELALYLHSVSELVLSDQEDEDLKRKAFEVLSEIHGYLCASTDEAFVDAISGFLPKEVSKLSIASEKCLRIAERIIDKLIEVCGARFMLPILAGAFAYPDEEAHNPKYFAPLLHGISAAFLSIGRRQFENIKTALPVILTSLEDISRDPNVETADLILPFQRTLSVATSIRNISEGNMHDKLRALLTLFILQILVRILHF</sequence>
<dbReference type="AlphaFoldDB" id="A0A7N0USX8"/>
<evidence type="ECO:0008006" key="3">
    <source>
        <dbReference type="Google" id="ProtNLM"/>
    </source>
</evidence>
<dbReference type="EnsemblPlants" id="Kaladp0081s0156.1.v1.1">
    <property type="protein sequence ID" value="Kaladp0081s0156.1.v1.1"/>
    <property type="gene ID" value="Kaladp0081s0156.v1.1"/>
</dbReference>
<organism evidence="1 2">
    <name type="scientific">Kalanchoe fedtschenkoi</name>
    <name type="common">Lavender scallops</name>
    <name type="synonym">South American air plant</name>
    <dbReference type="NCBI Taxonomy" id="63787"/>
    <lineage>
        <taxon>Eukaryota</taxon>
        <taxon>Viridiplantae</taxon>
        <taxon>Streptophyta</taxon>
        <taxon>Embryophyta</taxon>
        <taxon>Tracheophyta</taxon>
        <taxon>Spermatophyta</taxon>
        <taxon>Magnoliopsida</taxon>
        <taxon>eudicotyledons</taxon>
        <taxon>Gunneridae</taxon>
        <taxon>Pentapetalae</taxon>
        <taxon>Saxifragales</taxon>
        <taxon>Crassulaceae</taxon>
        <taxon>Kalanchoe</taxon>
    </lineage>
</organism>
<dbReference type="InterPro" id="IPR016024">
    <property type="entry name" value="ARM-type_fold"/>
</dbReference>
<reference evidence="1" key="1">
    <citation type="submission" date="2021-01" db="UniProtKB">
        <authorList>
            <consortium name="EnsemblPlants"/>
        </authorList>
    </citation>
    <scope>IDENTIFICATION</scope>
</reference>
<dbReference type="GO" id="GO:0005737">
    <property type="term" value="C:cytoplasm"/>
    <property type="evidence" value="ECO:0007669"/>
    <property type="project" value="TreeGrafter"/>
</dbReference>
<keyword evidence="2" id="KW-1185">Reference proteome</keyword>
<dbReference type="InterPro" id="IPR019516">
    <property type="entry name" value="Glomulin/ALF4"/>
</dbReference>
<accession>A0A7N0USX8</accession>
<dbReference type="GO" id="GO:0055105">
    <property type="term" value="F:ubiquitin-protein transferase inhibitor activity"/>
    <property type="evidence" value="ECO:0007669"/>
    <property type="project" value="TreeGrafter"/>
</dbReference>
<evidence type="ECO:0000313" key="2">
    <source>
        <dbReference type="Proteomes" id="UP000594263"/>
    </source>
</evidence>
<evidence type="ECO:0000313" key="1">
    <source>
        <dbReference type="EnsemblPlants" id="Kaladp0081s0156.1.v1.1"/>
    </source>
</evidence>
<dbReference type="Gramene" id="Kaladp0081s0156.1.v1.1">
    <property type="protein sequence ID" value="Kaladp0081s0156.1.v1.1"/>
    <property type="gene ID" value="Kaladp0081s0156.v1.1"/>
</dbReference>
<protein>
    <recommendedName>
        <fullName evidence="3">ARM repeat superfamily protein</fullName>
    </recommendedName>
</protein>
<dbReference type="PANTHER" id="PTHR15430:SF1">
    <property type="entry name" value="GLOMULIN"/>
    <property type="match status" value="1"/>
</dbReference>